<dbReference type="SMART" id="SM00028">
    <property type="entry name" value="TPR"/>
    <property type="match status" value="2"/>
</dbReference>
<dbReference type="Proteomes" id="UP000198561">
    <property type="component" value="Unassembled WGS sequence"/>
</dbReference>
<dbReference type="PANTHER" id="PTHR46630">
    <property type="entry name" value="TETRATRICOPEPTIDE REPEAT PROTEIN 29"/>
    <property type="match status" value="1"/>
</dbReference>
<evidence type="ECO:0000313" key="8">
    <source>
        <dbReference type="EMBL" id="SEH44925.1"/>
    </source>
</evidence>
<dbReference type="SUPFAM" id="SSF46894">
    <property type="entry name" value="C-terminal effector domain of the bipartite response regulators"/>
    <property type="match status" value="1"/>
</dbReference>
<comment type="subcellular location">
    <subcellularLocation>
        <location evidence="1">Cytoplasm</location>
    </subcellularLocation>
</comment>
<keyword evidence="7" id="KW-0472">Membrane</keyword>
<dbReference type="PANTHER" id="PTHR46630:SF1">
    <property type="entry name" value="TETRATRICOPEPTIDE REPEAT PROTEIN 29"/>
    <property type="match status" value="1"/>
</dbReference>
<dbReference type="GO" id="GO:0006355">
    <property type="term" value="P:regulation of DNA-templated transcription"/>
    <property type="evidence" value="ECO:0007669"/>
    <property type="project" value="InterPro"/>
</dbReference>
<evidence type="ECO:0000256" key="4">
    <source>
        <dbReference type="ARBA" id="ARBA00022803"/>
    </source>
</evidence>
<dbReference type="SUPFAM" id="SSF48452">
    <property type="entry name" value="TPR-like"/>
    <property type="match status" value="2"/>
</dbReference>
<evidence type="ECO:0000256" key="3">
    <source>
        <dbReference type="ARBA" id="ARBA00022737"/>
    </source>
</evidence>
<protein>
    <recommendedName>
        <fullName evidence="10">HTH luxR-type domain-containing protein</fullName>
    </recommendedName>
</protein>
<evidence type="ECO:0000256" key="7">
    <source>
        <dbReference type="SAM" id="Phobius"/>
    </source>
</evidence>
<dbReference type="InterPro" id="IPR051476">
    <property type="entry name" value="Bac_ResReg_Asp_Phosphatase"/>
</dbReference>
<dbReference type="GO" id="GO:0003677">
    <property type="term" value="F:DNA binding"/>
    <property type="evidence" value="ECO:0007669"/>
    <property type="project" value="InterPro"/>
</dbReference>
<dbReference type="EMBL" id="FNWQ01000007">
    <property type="protein sequence ID" value="SEH44925.1"/>
    <property type="molecule type" value="Genomic_DNA"/>
</dbReference>
<dbReference type="STRING" id="680127.SAMN05421593_4251"/>
<proteinExistence type="inferred from homology"/>
<feature type="transmembrane region" description="Helical" evidence="7">
    <location>
        <begin position="343"/>
        <end position="365"/>
    </location>
</feature>
<dbReference type="InterPro" id="IPR011990">
    <property type="entry name" value="TPR-like_helical_dom_sf"/>
</dbReference>
<dbReference type="Gene3D" id="1.25.40.10">
    <property type="entry name" value="Tetratricopeptide repeat domain"/>
    <property type="match status" value="2"/>
</dbReference>
<dbReference type="GO" id="GO:0005737">
    <property type="term" value="C:cytoplasm"/>
    <property type="evidence" value="ECO:0007669"/>
    <property type="project" value="UniProtKB-SubCell"/>
</dbReference>
<keyword evidence="2" id="KW-0963">Cytoplasm</keyword>
<keyword evidence="7" id="KW-1133">Transmembrane helix</keyword>
<dbReference type="AlphaFoldDB" id="A0A1H6I8L2"/>
<accession>A0A1H6I8L2</accession>
<evidence type="ECO:0000256" key="1">
    <source>
        <dbReference type="ARBA" id="ARBA00004496"/>
    </source>
</evidence>
<dbReference type="RefSeq" id="WP_089695631.1">
    <property type="nucleotide sequence ID" value="NZ_FNWQ01000007.1"/>
</dbReference>
<gene>
    <name evidence="8" type="ORF">SAMN05421593_4251</name>
</gene>
<dbReference type="InterPro" id="IPR016032">
    <property type="entry name" value="Sig_transdc_resp-reg_C-effctor"/>
</dbReference>
<evidence type="ECO:0000256" key="2">
    <source>
        <dbReference type="ARBA" id="ARBA00022490"/>
    </source>
</evidence>
<keyword evidence="3" id="KW-0677">Repeat</keyword>
<keyword evidence="6" id="KW-0175">Coiled coil</keyword>
<evidence type="ECO:0000313" key="9">
    <source>
        <dbReference type="Proteomes" id="UP000198561"/>
    </source>
</evidence>
<evidence type="ECO:0008006" key="10">
    <source>
        <dbReference type="Google" id="ProtNLM"/>
    </source>
</evidence>
<keyword evidence="7" id="KW-0812">Transmembrane</keyword>
<sequence>MMKKIIFIIVFFVINFSVFKAQKYNTKQIDSLIAYAEDFSRKMPNKAVKLNEQNYKIAQKANYTEGIIKCLNLLSSCNINLGNYEMAFVYAKQTQEEALQINDYKNVCNGLINSARINSALGLENEAQEIMNKAFSVIDKIQDKDDFHEISGSFYTAEFDMMAYSTNGITSLSKFFEFAKSSISEYSKIKKTETRNKFWAIANSNLGYAYAERKMYDSAFYYANNALSFAENDKSTYNICVALNILAYISKKQNKYQQAISYVERLIPLAKQANEPNLLAFSYTTVLTSYEKLGNKEKQLEYLTSYARLNDSLNKILTLRKDLSIQKIVKEKEEEFIDEKEDLYLLITVICLFSALAYYFGYNVFVNYKLEKKEKQQKENIIKEKESQLTELKQKINVNFDELLELAKKDDSSFLTRFSEAYPDFILKLNGLHTSLTSGQLKFCAFLKLNFSTKEIAHYSNISIRSVEIKKGRLRKQLNIPSSEDLNKWMMNL</sequence>
<organism evidence="8 9">
    <name type="scientific">Chryseobacterium culicis</name>
    <dbReference type="NCBI Taxonomy" id="680127"/>
    <lineage>
        <taxon>Bacteria</taxon>
        <taxon>Pseudomonadati</taxon>
        <taxon>Bacteroidota</taxon>
        <taxon>Flavobacteriia</taxon>
        <taxon>Flavobacteriales</taxon>
        <taxon>Weeksellaceae</taxon>
        <taxon>Chryseobacterium group</taxon>
        <taxon>Chryseobacterium</taxon>
    </lineage>
</organism>
<keyword evidence="4" id="KW-0802">TPR repeat</keyword>
<evidence type="ECO:0000256" key="5">
    <source>
        <dbReference type="ARBA" id="ARBA00038253"/>
    </source>
</evidence>
<name>A0A1H6I8L2_CHRCI</name>
<reference evidence="8 9" key="1">
    <citation type="submission" date="2016-10" db="EMBL/GenBank/DDBJ databases">
        <authorList>
            <person name="de Groot N.N."/>
        </authorList>
    </citation>
    <scope>NUCLEOTIDE SEQUENCE [LARGE SCALE GENOMIC DNA]</scope>
    <source>
        <strain evidence="8 9">DSM 23031</strain>
    </source>
</reference>
<evidence type="ECO:0000256" key="6">
    <source>
        <dbReference type="SAM" id="Coils"/>
    </source>
</evidence>
<dbReference type="InterPro" id="IPR019734">
    <property type="entry name" value="TPR_rpt"/>
</dbReference>
<feature type="coiled-coil region" evidence="6">
    <location>
        <begin position="368"/>
        <end position="402"/>
    </location>
</feature>
<comment type="similarity">
    <text evidence="5">Belongs to the Rap family.</text>
</comment>
<dbReference type="OrthoDB" id="1274361at2"/>